<dbReference type="PANTHER" id="PTHR47926">
    <property type="entry name" value="PENTATRICOPEPTIDE REPEAT-CONTAINING PROTEIN"/>
    <property type="match status" value="1"/>
</dbReference>
<feature type="repeat" description="PPR" evidence="2">
    <location>
        <begin position="637"/>
        <end position="671"/>
    </location>
</feature>
<dbReference type="InterPro" id="IPR011990">
    <property type="entry name" value="TPR-like_helical_dom_sf"/>
</dbReference>
<sequence>MHIAVRGKCLLRIHHLSFIIHSPIFKSRHVFHQIPRFIHSHSKQHYNDDANIRHVAFETVTTTNWNSLLSTHSRQGLYEKVLQTYTSFVNSSQSPNEFTLSITLSSCAKLENLEFGRLVHSCIFKRGFEFDSLCQRGIIHLYAKCKCLNLARIAFDSAVAAGLQLDAASLTALIAGYVYVGMPEEALHVFDKMQSNFCLDEIAFVTVLNACVASGKLDYAGKLFEEMDSCNNVVVWNVMISGYGKKGYYKEAVAFYRQMRMNGVISSRSTLASVLSAIAGVGSLDYGLLVHGEAVKLGFESSVYVASSLINMYGKCDMLCDARQVFDVLSERNVVVWNAILGVYAQNGCLIDVMDIFSEMMGCGIDPDEFTYSSILSSCACLEFLDIGRQLHSTIIKKRFTNNLCVNNALVDMYAKAGALKEARKQFEHMKYRDNISWNAILVGYVQEQEETDAFNIFGRMNRNGVVPDEVSLASILSACGNIKVLEAGLQLHSFSVKLGLETNLFAGSSLIDMYSKCGAIEDAHKIYCSMPGWSVVSMNALIAGYALKDTKEAINILHEMQILGLQPSEITFATLIDCCKEPPNVNLGMQIHCAVLKKGLLCGSEFLGSSLLGMYTNSQRMADANTLFLDLSNLKSIVLWTALISGYTQNECSNEALNLYREMRNNNNILPDQATFVTVLRACALLSSLHDGKAIHSLIMHTGFNLDELTSSALVDMYAKCGDVKSAAKVFEELAVKMDVISWNSMIVGFARNGYVERALKVFDEMTQSPVKPDDVAFLGVLTACSHAGWVSEGRRIFDAMVNYYGIQPRIDHYACMVDLYGRWGFLKEAEEFIDNLDVEPNAMLWANLLGACRIHGDEKRGQKAADKLIELEPQNSSPYVLLSNMYAASGHWNEARSLRKTMIQKEIQKMPGCSWIVVGQNTNSFVAGDISHPRYNEISRVLKHLTALMRDSRLQEDGIFQASQFS</sequence>
<dbReference type="GO" id="GO:0003723">
    <property type="term" value="F:RNA binding"/>
    <property type="evidence" value="ECO:0007669"/>
    <property type="project" value="InterPro"/>
</dbReference>
<dbReference type="PANTHER" id="PTHR47926:SF441">
    <property type="entry name" value="PENTATRICOPEPTIDE REPEAT-CONTAINING PROTEIN"/>
    <property type="match status" value="1"/>
</dbReference>
<dbReference type="FunFam" id="1.25.40.10:FF:002146">
    <property type="entry name" value="Pentatricopeptide repeat-containing protein, mitochondrial"/>
    <property type="match status" value="1"/>
</dbReference>
<dbReference type="OrthoDB" id="1934782at2759"/>
<dbReference type="FunFam" id="1.25.40.10:FF:000280">
    <property type="entry name" value="Pentatricopeptide repeat-containing protein"/>
    <property type="match status" value="1"/>
</dbReference>
<keyword evidence="1" id="KW-0677">Repeat</keyword>
<dbReference type="Pfam" id="PF20431">
    <property type="entry name" value="E_motif"/>
    <property type="match status" value="1"/>
</dbReference>
<dbReference type="NCBIfam" id="TIGR00756">
    <property type="entry name" value="PPR"/>
    <property type="match status" value="6"/>
</dbReference>
<dbReference type="GeneID" id="101497288"/>
<evidence type="ECO:0000256" key="2">
    <source>
        <dbReference type="PROSITE-ProRule" id="PRU00708"/>
    </source>
</evidence>
<keyword evidence="3" id="KW-1185">Reference proteome</keyword>
<dbReference type="InterPro" id="IPR046848">
    <property type="entry name" value="E_motif"/>
</dbReference>
<dbReference type="InterPro" id="IPR046960">
    <property type="entry name" value="PPR_At4g14850-like_plant"/>
</dbReference>
<gene>
    <name evidence="4" type="primary">LOC101497288</name>
</gene>
<dbReference type="FunFam" id="1.25.40.10:FF:000396">
    <property type="entry name" value="Pentatricopeptide repeat-containing protein At2g36730"/>
    <property type="match status" value="1"/>
</dbReference>
<proteinExistence type="predicted"/>
<dbReference type="eggNOG" id="KOG4197">
    <property type="taxonomic scope" value="Eukaryota"/>
</dbReference>
<dbReference type="InterPro" id="IPR002885">
    <property type="entry name" value="PPR_rpt"/>
</dbReference>
<dbReference type="FunFam" id="1.25.40.10:FF:000344">
    <property type="entry name" value="Pentatricopeptide repeat-containing protein"/>
    <property type="match status" value="1"/>
</dbReference>
<dbReference type="PaxDb" id="3827-XP_004516045.1"/>
<dbReference type="PROSITE" id="PS51375">
    <property type="entry name" value="PPR"/>
    <property type="match status" value="6"/>
</dbReference>
<dbReference type="KEGG" id="cam:101497288"/>
<dbReference type="GO" id="GO:0009451">
    <property type="term" value="P:RNA modification"/>
    <property type="evidence" value="ECO:0007669"/>
    <property type="project" value="InterPro"/>
</dbReference>
<dbReference type="RefSeq" id="XP_012567466.1">
    <property type="nucleotide sequence ID" value="XM_012712012.2"/>
</dbReference>
<dbReference type="Pfam" id="PF01535">
    <property type="entry name" value="PPR"/>
    <property type="match status" value="6"/>
</dbReference>
<organism evidence="3 4">
    <name type="scientific">Cicer arietinum</name>
    <name type="common">Chickpea</name>
    <name type="synonym">Garbanzo</name>
    <dbReference type="NCBI Taxonomy" id="3827"/>
    <lineage>
        <taxon>Eukaryota</taxon>
        <taxon>Viridiplantae</taxon>
        <taxon>Streptophyta</taxon>
        <taxon>Embryophyta</taxon>
        <taxon>Tracheophyta</taxon>
        <taxon>Spermatophyta</taxon>
        <taxon>Magnoliopsida</taxon>
        <taxon>eudicotyledons</taxon>
        <taxon>Gunneridae</taxon>
        <taxon>Pentapetalae</taxon>
        <taxon>rosids</taxon>
        <taxon>fabids</taxon>
        <taxon>Fabales</taxon>
        <taxon>Fabaceae</taxon>
        <taxon>Papilionoideae</taxon>
        <taxon>50 kb inversion clade</taxon>
        <taxon>NPAAA clade</taxon>
        <taxon>Hologalegina</taxon>
        <taxon>IRL clade</taxon>
        <taxon>Cicereae</taxon>
        <taxon>Cicer</taxon>
    </lineage>
</organism>
<protein>
    <submittedName>
        <fullName evidence="4">Pentatricopeptide repeat-containing protein At3g09040, mitochondrial</fullName>
    </submittedName>
</protein>
<dbReference type="SUPFAM" id="SSF48452">
    <property type="entry name" value="TPR-like"/>
    <property type="match status" value="1"/>
</dbReference>
<feature type="repeat" description="PPR" evidence="2">
    <location>
        <begin position="166"/>
        <end position="196"/>
    </location>
</feature>
<name>A0A1S3DX85_CICAR</name>
<dbReference type="Pfam" id="PF13041">
    <property type="entry name" value="PPR_2"/>
    <property type="match status" value="5"/>
</dbReference>
<reference evidence="4" key="1">
    <citation type="submission" date="2025-08" db="UniProtKB">
        <authorList>
            <consortium name="RefSeq"/>
        </authorList>
    </citation>
    <scope>IDENTIFICATION</scope>
    <source>
        <tissue evidence="4">Etiolated seedlings</tissue>
    </source>
</reference>
<dbReference type="Proteomes" id="UP000087171">
    <property type="component" value="Unplaced"/>
</dbReference>
<dbReference type="Gene3D" id="1.25.40.10">
    <property type="entry name" value="Tetratricopeptide repeat domain"/>
    <property type="match status" value="6"/>
</dbReference>
<evidence type="ECO:0000313" key="4">
    <source>
        <dbReference type="RefSeq" id="XP_012567466.1"/>
    </source>
</evidence>
<feature type="repeat" description="PPR" evidence="2">
    <location>
        <begin position="434"/>
        <end position="468"/>
    </location>
</feature>
<feature type="repeat" description="PPR" evidence="2">
    <location>
        <begin position="740"/>
        <end position="774"/>
    </location>
</feature>
<feature type="repeat" description="PPR" evidence="2">
    <location>
        <begin position="232"/>
        <end position="266"/>
    </location>
</feature>
<dbReference type="Pfam" id="PF13812">
    <property type="entry name" value="PPR_3"/>
    <property type="match status" value="1"/>
</dbReference>
<accession>A0A1S3DX85</accession>
<feature type="repeat" description="PPR" evidence="2">
    <location>
        <begin position="333"/>
        <end position="367"/>
    </location>
</feature>
<evidence type="ECO:0000313" key="3">
    <source>
        <dbReference type="Proteomes" id="UP000087171"/>
    </source>
</evidence>
<evidence type="ECO:0000256" key="1">
    <source>
        <dbReference type="ARBA" id="ARBA00022737"/>
    </source>
</evidence>
<dbReference type="AlphaFoldDB" id="A0A1S3DX85"/>